<dbReference type="InParanoid" id="A0A423PT78"/>
<dbReference type="SUPFAM" id="SSF53474">
    <property type="entry name" value="alpha/beta-Hydrolases"/>
    <property type="match status" value="1"/>
</dbReference>
<name>A0A423PT78_9GAMM</name>
<comment type="caution">
    <text evidence="2">The sequence shown here is derived from an EMBL/GenBank/DDBJ whole genome shotgun (WGS) entry which is preliminary data.</text>
</comment>
<dbReference type="InterPro" id="IPR000073">
    <property type="entry name" value="AB_hydrolase_1"/>
</dbReference>
<dbReference type="GO" id="GO:0004806">
    <property type="term" value="F:triacylglycerol lipase activity"/>
    <property type="evidence" value="ECO:0007669"/>
    <property type="project" value="TreeGrafter"/>
</dbReference>
<dbReference type="Pfam" id="PF00561">
    <property type="entry name" value="Abhydrolase_1"/>
    <property type="match status" value="1"/>
</dbReference>
<reference evidence="2 3" key="1">
    <citation type="submission" date="2013-10" db="EMBL/GenBank/DDBJ databases">
        <title>Salinisphaera japonica YTM-1 Genome Sequencing.</title>
        <authorList>
            <person name="Lai Q."/>
            <person name="Li C."/>
            <person name="Shao Z."/>
        </authorList>
    </citation>
    <scope>NUCLEOTIDE SEQUENCE [LARGE SCALE GENOMIC DNA]</scope>
    <source>
        <strain evidence="2 3">YTM-1</strain>
    </source>
</reference>
<dbReference type="GO" id="GO:0046503">
    <property type="term" value="P:glycerolipid catabolic process"/>
    <property type="evidence" value="ECO:0007669"/>
    <property type="project" value="TreeGrafter"/>
</dbReference>
<gene>
    <name evidence="2" type="ORF">SAJA_07440</name>
</gene>
<dbReference type="InterPro" id="IPR029058">
    <property type="entry name" value="AB_hydrolase_fold"/>
</dbReference>
<dbReference type="AlphaFoldDB" id="A0A423PT78"/>
<sequence length="320" mass="35195">MTEFLAPALDGADTVERCEIGDMTIAYETFGRPDKPALLLIVGLGMQLRAWPDAFCRALADTGLYVVRFDNRDIGLSSQFKTKKPYPSPVKAFLRGVMKRDIGAPYDLYAMADDATGLLDHLGVTEVHVVGVSMGGMIAQILAAQDPGRVKTLTSIMSTSGHQKLPRSRLRVLRRLAKKPKSRAPEDVAAQMAKTMRMIGSTDPKLARSEADWYRECLKNAERAYSPAGTHRQMLAVLSATSRRDTLETIRQPALVIHGKADPLLPVAHGRDTAAHLPNVHYEEIDGLGHDLPPRLLPRYVAWIRALINGELAMDNTHGV</sequence>
<dbReference type="OrthoDB" id="9798888at2"/>
<protein>
    <submittedName>
        <fullName evidence="2">Hydrolase</fullName>
    </submittedName>
</protein>
<dbReference type="RefSeq" id="WP_123658006.1">
    <property type="nucleotide sequence ID" value="NZ_AYKG01000019.1"/>
</dbReference>
<dbReference type="PRINTS" id="PR00111">
    <property type="entry name" value="ABHYDROLASE"/>
</dbReference>
<keyword evidence="2" id="KW-0378">Hydrolase</keyword>
<organism evidence="2 3">
    <name type="scientific">Salinisphaera japonica YTM-1</name>
    <dbReference type="NCBI Taxonomy" id="1209778"/>
    <lineage>
        <taxon>Bacteria</taxon>
        <taxon>Pseudomonadati</taxon>
        <taxon>Pseudomonadota</taxon>
        <taxon>Gammaproteobacteria</taxon>
        <taxon>Salinisphaerales</taxon>
        <taxon>Salinisphaeraceae</taxon>
        <taxon>Salinisphaera</taxon>
    </lineage>
</organism>
<dbReference type="InterPro" id="IPR050471">
    <property type="entry name" value="AB_hydrolase"/>
</dbReference>
<dbReference type="PANTHER" id="PTHR43433">
    <property type="entry name" value="HYDROLASE, ALPHA/BETA FOLD FAMILY PROTEIN"/>
    <property type="match status" value="1"/>
</dbReference>
<evidence type="ECO:0000313" key="3">
    <source>
        <dbReference type="Proteomes" id="UP000285310"/>
    </source>
</evidence>
<evidence type="ECO:0000313" key="2">
    <source>
        <dbReference type="EMBL" id="ROO28784.1"/>
    </source>
</evidence>
<dbReference type="Gene3D" id="3.40.50.1820">
    <property type="entry name" value="alpha/beta hydrolase"/>
    <property type="match status" value="1"/>
</dbReference>
<keyword evidence="3" id="KW-1185">Reference proteome</keyword>
<dbReference type="PANTHER" id="PTHR43433:SF5">
    <property type="entry name" value="AB HYDROLASE-1 DOMAIN-CONTAINING PROTEIN"/>
    <property type="match status" value="1"/>
</dbReference>
<feature type="domain" description="AB hydrolase-1" evidence="1">
    <location>
        <begin position="36"/>
        <end position="291"/>
    </location>
</feature>
<proteinExistence type="predicted"/>
<dbReference type="EMBL" id="AYKG01000019">
    <property type="protein sequence ID" value="ROO28784.1"/>
    <property type="molecule type" value="Genomic_DNA"/>
</dbReference>
<evidence type="ECO:0000259" key="1">
    <source>
        <dbReference type="Pfam" id="PF00561"/>
    </source>
</evidence>
<dbReference type="Proteomes" id="UP000285310">
    <property type="component" value="Unassembled WGS sequence"/>
</dbReference>
<accession>A0A423PT78</accession>